<evidence type="ECO:0000313" key="4">
    <source>
        <dbReference type="Proteomes" id="UP000192578"/>
    </source>
</evidence>
<gene>
    <name evidence="3" type="ORF">BV898_14132</name>
</gene>
<evidence type="ECO:0000256" key="2">
    <source>
        <dbReference type="SAM" id="SignalP"/>
    </source>
</evidence>
<dbReference type="AlphaFoldDB" id="A0A1W0W8M7"/>
<dbReference type="EMBL" id="MTYJ01000168">
    <property type="protein sequence ID" value="OQV11556.1"/>
    <property type="molecule type" value="Genomic_DNA"/>
</dbReference>
<proteinExistence type="predicted"/>
<evidence type="ECO:0000256" key="1">
    <source>
        <dbReference type="SAM" id="MobiDB-lite"/>
    </source>
</evidence>
<reference evidence="4" key="1">
    <citation type="submission" date="2017-01" db="EMBL/GenBank/DDBJ databases">
        <title>Comparative genomics of anhydrobiosis in the tardigrade Hypsibius dujardini.</title>
        <authorList>
            <person name="Yoshida Y."/>
            <person name="Koutsovoulos G."/>
            <person name="Laetsch D."/>
            <person name="Stevens L."/>
            <person name="Kumar S."/>
            <person name="Horikawa D."/>
            <person name="Ishino K."/>
            <person name="Komine S."/>
            <person name="Tomita M."/>
            <person name="Blaxter M."/>
            <person name="Arakawa K."/>
        </authorList>
    </citation>
    <scope>NUCLEOTIDE SEQUENCE [LARGE SCALE GENOMIC DNA]</scope>
    <source>
        <strain evidence="4">Z151</strain>
    </source>
</reference>
<keyword evidence="4" id="KW-1185">Reference proteome</keyword>
<sequence>MEYYMKFLCLCIIFMVCGFVNVNAIPNKAAHANSPTHVLSRGPRTAAISGKKQVNPPPKKQAARVASVTGVATPGTQLKTTTKAFKLPTQRPL</sequence>
<feature type="chain" id="PRO_5013320397" evidence="2">
    <location>
        <begin position="25"/>
        <end position="93"/>
    </location>
</feature>
<comment type="caution">
    <text evidence="3">The sequence shown here is derived from an EMBL/GenBank/DDBJ whole genome shotgun (WGS) entry which is preliminary data.</text>
</comment>
<keyword evidence="2" id="KW-0732">Signal</keyword>
<feature type="region of interest" description="Disordered" evidence="1">
    <location>
        <begin position="31"/>
        <end position="61"/>
    </location>
</feature>
<protein>
    <submittedName>
        <fullName evidence="3">Uncharacterized protein</fullName>
    </submittedName>
</protein>
<evidence type="ECO:0000313" key="3">
    <source>
        <dbReference type="EMBL" id="OQV11556.1"/>
    </source>
</evidence>
<name>A0A1W0W8M7_HYPEX</name>
<accession>A0A1W0W8M7</accession>
<dbReference type="Proteomes" id="UP000192578">
    <property type="component" value="Unassembled WGS sequence"/>
</dbReference>
<feature type="signal peptide" evidence="2">
    <location>
        <begin position="1"/>
        <end position="24"/>
    </location>
</feature>
<organism evidence="3 4">
    <name type="scientific">Hypsibius exemplaris</name>
    <name type="common">Freshwater tardigrade</name>
    <dbReference type="NCBI Taxonomy" id="2072580"/>
    <lineage>
        <taxon>Eukaryota</taxon>
        <taxon>Metazoa</taxon>
        <taxon>Ecdysozoa</taxon>
        <taxon>Tardigrada</taxon>
        <taxon>Eutardigrada</taxon>
        <taxon>Parachela</taxon>
        <taxon>Hypsibioidea</taxon>
        <taxon>Hypsibiidae</taxon>
        <taxon>Hypsibius</taxon>
    </lineage>
</organism>